<evidence type="ECO:0000313" key="3">
    <source>
        <dbReference type="EMBL" id="KJA14188.1"/>
    </source>
</evidence>
<feature type="region of interest" description="Disordered" evidence="1">
    <location>
        <begin position="23"/>
        <end position="50"/>
    </location>
</feature>
<accession>A0A0D2LTR5</accession>
<organism evidence="3 4">
    <name type="scientific">Hypholoma sublateritium (strain FD-334 SS-4)</name>
    <dbReference type="NCBI Taxonomy" id="945553"/>
    <lineage>
        <taxon>Eukaryota</taxon>
        <taxon>Fungi</taxon>
        <taxon>Dikarya</taxon>
        <taxon>Basidiomycota</taxon>
        <taxon>Agaricomycotina</taxon>
        <taxon>Agaricomycetes</taxon>
        <taxon>Agaricomycetidae</taxon>
        <taxon>Agaricales</taxon>
        <taxon>Agaricineae</taxon>
        <taxon>Strophariaceae</taxon>
        <taxon>Hypholoma</taxon>
    </lineage>
</organism>
<feature type="domain" description="Integrase zinc-binding" evidence="2">
    <location>
        <begin position="162"/>
        <end position="202"/>
    </location>
</feature>
<reference evidence="4" key="1">
    <citation type="submission" date="2014-04" db="EMBL/GenBank/DDBJ databases">
        <title>Evolutionary Origins and Diversification of the Mycorrhizal Mutualists.</title>
        <authorList>
            <consortium name="DOE Joint Genome Institute"/>
            <consortium name="Mycorrhizal Genomics Consortium"/>
            <person name="Kohler A."/>
            <person name="Kuo A."/>
            <person name="Nagy L.G."/>
            <person name="Floudas D."/>
            <person name="Copeland A."/>
            <person name="Barry K.W."/>
            <person name="Cichocki N."/>
            <person name="Veneault-Fourrey C."/>
            <person name="LaButti K."/>
            <person name="Lindquist E.A."/>
            <person name="Lipzen A."/>
            <person name="Lundell T."/>
            <person name="Morin E."/>
            <person name="Murat C."/>
            <person name="Riley R."/>
            <person name="Ohm R."/>
            <person name="Sun H."/>
            <person name="Tunlid A."/>
            <person name="Henrissat B."/>
            <person name="Grigoriev I.V."/>
            <person name="Hibbett D.S."/>
            <person name="Martin F."/>
        </authorList>
    </citation>
    <scope>NUCLEOTIDE SEQUENCE [LARGE SCALE GENOMIC DNA]</scope>
    <source>
        <strain evidence="4">FD-334 SS-4</strain>
    </source>
</reference>
<dbReference type="Pfam" id="PF17921">
    <property type="entry name" value="Integrase_H2C2"/>
    <property type="match status" value="1"/>
</dbReference>
<keyword evidence="4" id="KW-1185">Reference proteome</keyword>
<gene>
    <name evidence="3" type="ORF">HYPSUDRAFT_108156</name>
</gene>
<dbReference type="STRING" id="945553.A0A0D2LTR5"/>
<sequence length="268" mass="31613">MTRWISYLQLFDFEMQHISADHHKAPDGLSRRRPTDADSDNESDDQEQDRFIGAVERSDCAEILGADEVRHILSVLRLRGLSQRQMESAPYISHAPIEQRLSPKEPAQRAFITTLDEAEPHLNTKERRRFEKKCSRYFIHDDRLWTRPTKNQQPRLVIIDLEKRRSLMVKAHDECGHRGRDPTYDHLRERYFWPNMYDQIAYFYARVPTVLRHFGMDTVHMSAGYGGKNYIVQAHDSLSQWPEAEDIAKANHQTIARFVYRNIICRFG</sequence>
<dbReference type="PANTHER" id="PTHR37984">
    <property type="entry name" value="PROTEIN CBG26694"/>
    <property type="match status" value="1"/>
</dbReference>
<evidence type="ECO:0000313" key="4">
    <source>
        <dbReference type="Proteomes" id="UP000054270"/>
    </source>
</evidence>
<proteinExistence type="predicted"/>
<evidence type="ECO:0000256" key="1">
    <source>
        <dbReference type="SAM" id="MobiDB-lite"/>
    </source>
</evidence>
<protein>
    <recommendedName>
        <fullName evidence="2">Integrase zinc-binding domain-containing protein</fullName>
    </recommendedName>
</protein>
<feature type="compositionally biased region" description="Basic and acidic residues" evidence="1">
    <location>
        <begin position="23"/>
        <end position="36"/>
    </location>
</feature>
<dbReference type="Gene3D" id="1.10.340.70">
    <property type="match status" value="1"/>
</dbReference>
<dbReference type="InterPro" id="IPR050951">
    <property type="entry name" value="Retrovirus_Pol_polyprotein"/>
</dbReference>
<dbReference type="AlphaFoldDB" id="A0A0D2LTR5"/>
<feature type="compositionally biased region" description="Acidic residues" evidence="1">
    <location>
        <begin position="37"/>
        <end position="47"/>
    </location>
</feature>
<name>A0A0D2LTR5_HYPSF</name>
<dbReference type="Proteomes" id="UP000054270">
    <property type="component" value="Unassembled WGS sequence"/>
</dbReference>
<feature type="non-terminal residue" evidence="3">
    <location>
        <position position="268"/>
    </location>
</feature>
<dbReference type="OrthoDB" id="3235313at2759"/>
<dbReference type="PANTHER" id="PTHR37984:SF5">
    <property type="entry name" value="PROTEIN NYNRIN-LIKE"/>
    <property type="match status" value="1"/>
</dbReference>
<dbReference type="InterPro" id="IPR041588">
    <property type="entry name" value="Integrase_H2C2"/>
</dbReference>
<evidence type="ECO:0000259" key="2">
    <source>
        <dbReference type="Pfam" id="PF17921"/>
    </source>
</evidence>
<dbReference type="EMBL" id="KN817691">
    <property type="protein sequence ID" value="KJA14188.1"/>
    <property type="molecule type" value="Genomic_DNA"/>
</dbReference>
<dbReference type="OMA" id="FEMQHIS"/>